<keyword evidence="2" id="KW-1185">Reference proteome</keyword>
<dbReference type="RefSeq" id="WP_124092585.1">
    <property type="nucleotide sequence ID" value="NZ_CBCRYA010000027.1"/>
</dbReference>
<gene>
    <name evidence="1" type="ORF">PSET11_02464</name>
</gene>
<dbReference type="Proteomes" id="UP000280861">
    <property type="component" value="Unassembled WGS sequence"/>
</dbReference>
<dbReference type="EMBL" id="UXAU01000036">
    <property type="protein sequence ID" value="VDC30304.1"/>
    <property type="molecule type" value="Genomic_DNA"/>
</dbReference>
<reference evidence="1 2" key="1">
    <citation type="submission" date="2018-11" db="EMBL/GenBank/DDBJ databases">
        <authorList>
            <person name="Criscuolo A."/>
        </authorList>
    </citation>
    <scope>NUCLEOTIDE SEQUENCE [LARGE SCALE GENOMIC DNA]</scope>
    <source>
        <strain evidence="1">AT11b</strain>
    </source>
</reference>
<evidence type="ECO:0000313" key="2">
    <source>
        <dbReference type="Proteomes" id="UP000280861"/>
    </source>
</evidence>
<name>A0A3P5X7B9_9MICC</name>
<organism evidence="1 2">
    <name type="scientific">Arthrobacter ulcerisalmonis</name>
    <dbReference type="NCBI Taxonomy" id="2483813"/>
    <lineage>
        <taxon>Bacteria</taxon>
        <taxon>Bacillati</taxon>
        <taxon>Actinomycetota</taxon>
        <taxon>Actinomycetes</taxon>
        <taxon>Micrococcales</taxon>
        <taxon>Micrococcaceae</taxon>
        <taxon>Arthrobacter</taxon>
    </lineage>
</organism>
<sequence length="230" mass="24980">MNSARSLLALFGQWEVETNGSALTARGGDPSDQGFWWEHRRALDWLADIEAALNALADSGTDVSVYRKRVPSWYQGLFATNTNWTSATNVPLVDESSLDLLHSLATTLDLVHWEPTFGDDQANIFETLVHAEDLIRTDDSLLAPTRLYLLQLIQEVRVTLDKLETHGGAAARSASMQLVGALTTTAATAETPAKGVKYFKVAVELAKATGTAVTTKAVESGFDWLTSLGQ</sequence>
<proteinExistence type="predicted"/>
<evidence type="ECO:0000313" key="1">
    <source>
        <dbReference type="EMBL" id="VDC30304.1"/>
    </source>
</evidence>
<accession>A0A3P5X7B9</accession>
<dbReference type="AlphaFoldDB" id="A0A3P5X7B9"/>
<protein>
    <submittedName>
        <fullName evidence="1">Uncharacterized protein</fullName>
    </submittedName>
</protein>